<proteinExistence type="inferred from homology"/>
<dbReference type="PRINTS" id="PR00465">
    <property type="entry name" value="EP450IV"/>
</dbReference>
<dbReference type="InterPro" id="IPR002403">
    <property type="entry name" value="Cyt_P450_E_grp-IV"/>
</dbReference>
<dbReference type="PANTHER" id="PTHR46206">
    <property type="entry name" value="CYTOCHROME P450"/>
    <property type="match status" value="1"/>
</dbReference>
<sequence length="333" mass="38008">MRIVSRLSSRVFAGEDLCRDDEWVRVSSEYTAAAFGVGYEVGQWPRWSRPIVHWFLPSCWRVRALLAECRKTLQPHVERREQRKAEALAAGKTGAVFDDAIEWFEKESSRKPDPATQQISLSLVAIHTTTDLLTQTMIDLAEHPELVQPLRDELVRVLSAEGLKKTALYNLKLMDSVIKESQRMKPVLLSTWRRLVKKDVTLSNGFVLRKGQKIIATNTHMWDANYYENPATYDGYRFLNMRGTDEEKNAHLVSTSAKHPGFGHGQHACPGRFFAANEVKIALAHLLLKYDWKFPDGFKPQAVPHGMVLLPDPSATLLIRRRKEELDLDSLEC</sequence>
<dbReference type="eggNOG" id="KOG0158">
    <property type="taxonomic scope" value="Eukaryota"/>
</dbReference>
<dbReference type="OrthoDB" id="1844152at2759"/>
<evidence type="ECO:0000256" key="3">
    <source>
        <dbReference type="ARBA" id="ARBA00022617"/>
    </source>
</evidence>
<feature type="binding site" description="axial binding residue" evidence="8">
    <location>
        <position position="269"/>
    </location>
    <ligand>
        <name>heme</name>
        <dbReference type="ChEBI" id="CHEBI:30413"/>
    </ligand>
    <ligandPart>
        <name>Fe</name>
        <dbReference type="ChEBI" id="CHEBI:18248"/>
    </ligandPart>
</feature>
<dbReference type="Gene3D" id="1.10.630.10">
    <property type="entry name" value="Cytochrome P450"/>
    <property type="match status" value="1"/>
</dbReference>
<dbReference type="Pfam" id="PF00067">
    <property type="entry name" value="p450"/>
    <property type="match status" value="1"/>
</dbReference>
<dbReference type="GO" id="GO:0005506">
    <property type="term" value="F:iron ion binding"/>
    <property type="evidence" value="ECO:0007669"/>
    <property type="project" value="InterPro"/>
</dbReference>
<dbReference type="AlphaFoldDB" id="A0A010R7V6"/>
<gene>
    <name evidence="10" type="ORF">CFIO01_07402</name>
</gene>
<keyword evidence="6 8" id="KW-0408">Iron</keyword>
<dbReference type="GO" id="GO:0020037">
    <property type="term" value="F:heme binding"/>
    <property type="evidence" value="ECO:0007669"/>
    <property type="project" value="InterPro"/>
</dbReference>
<dbReference type="HOGENOM" id="CLU_022195_1_0_1"/>
<dbReference type="CDD" id="cd11041">
    <property type="entry name" value="CYP503A1-like"/>
    <property type="match status" value="1"/>
</dbReference>
<keyword evidence="7 9" id="KW-0503">Monooxygenase</keyword>
<evidence type="ECO:0000256" key="7">
    <source>
        <dbReference type="ARBA" id="ARBA00023033"/>
    </source>
</evidence>
<comment type="cofactor">
    <cofactor evidence="1 8">
        <name>heme</name>
        <dbReference type="ChEBI" id="CHEBI:30413"/>
    </cofactor>
</comment>
<evidence type="ECO:0000256" key="6">
    <source>
        <dbReference type="ARBA" id="ARBA00023004"/>
    </source>
</evidence>
<dbReference type="GO" id="GO:0016705">
    <property type="term" value="F:oxidoreductase activity, acting on paired donors, with incorporation or reduction of molecular oxygen"/>
    <property type="evidence" value="ECO:0007669"/>
    <property type="project" value="InterPro"/>
</dbReference>
<comment type="caution">
    <text evidence="10">The sequence shown here is derived from an EMBL/GenBank/DDBJ whole genome shotgun (WGS) entry which is preliminary data.</text>
</comment>
<evidence type="ECO:0000256" key="1">
    <source>
        <dbReference type="ARBA" id="ARBA00001971"/>
    </source>
</evidence>
<dbReference type="GO" id="GO:0004497">
    <property type="term" value="F:monooxygenase activity"/>
    <property type="evidence" value="ECO:0007669"/>
    <property type="project" value="UniProtKB-KW"/>
</dbReference>
<keyword evidence="5 9" id="KW-0560">Oxidoreductase</keyword>
<keyword evidence="3 8" id="KW-0349">Heme</keyword>
<protein>
    <submittedName>
        <fullName evidence="10">Cytochrome P450</fullName>
    </submittedName>
</protein>
<evidence type="ECO:0000256" key="5">
    <source>
        <dbReference type="ARBA" id="ARBA00023002"/>
    </source>
</evidence>
<name>A0A010R7V6_9PEZI</name>
<accession>A0A010R7V6</accession>
<evidence type="ECO:0000313" key="10">
    <source>
        <dbReference type="EMBL" id="EXF73774.1"/>
    </source>
</evidence>
<reference evidence="10 11" key="1">
    <citation type="submission" date="2014-02" db="EMBL/GenBank/DDBJ databases">
        <title>The genome sequence of Colletotrichum fioriniae PJ7.</title>
        <authorList>
            <person name="Baroncelli R."/>
            <person name="Thon M.R."/>
        </authorList>
    </citation>
    <scope>NUCLEOTIDE SEQUENCE [LARGE SCALE GENOMIC DNA]</scope>
    <source>
        <strain evidence="10 11">PJ7</strain>
    </source>
</reference>
<evidence type="ECO:0000256" key="2">
    <source>
        <dbReference type="ARBA" id="ARBA00010617"/>
    </source>
</evidence>
<organism evidence="10 11">
    <name type="scientific">Colletotrichum fioriniae PJ7</name>
    <dbReference type="NCBI Taxonomy" id="1445577"/>
    <lineage>
        <taxon>Eukaryota</taxon>
        <taxon>Fungi</taxon>
        <taxon>Dikarya</taxon>
        <taxon>Ascomycota</taxon>
        <taxon>Pezizomycotina</taxon>
        <taxon>Sordariomycetes</taxon>
        <taxon>Hypocreomycetidae</taxon>
        <taxon>Glomerellales</taxon>
        <taxon>Glomerellaceae</taxon>
        <taxon>Colletotrichum</taxon>
        <taxon>Colletotrichum acutatum species complex</taxon>
    </lineage>
</organism>
<evidence type="ECO:0000256" key="8">
    <source>
        <dbReference type="PIRSR" id="PIRSR602403-1"/>
    </source>
</evidence>
<keyword evidence="4 8" id="KW-0479">Metal-binding</keyword>
<keyword evidence="11" id="KW-1185">Reference proteome</keyword>
<dbReference type="InterPro" id="IPR001128">
    <property type="entry name" value="Cyt_P450"/>
</dbReference>
<dbReference type="InterPro" id="IPR017972">
    <property type="entry name" value="Cyt_P450_CS"/>
</dbReference>
<dbReference type="EMBL" id="JARH01001047">
    <property type="protein sequence ID" value="EXF73774.1"/>
    <property type="molecule type" value="Genomic_DNA"/>
</dbReference>
<dbReference type="InterPro" id="IPR036396">
    <property type="entry name" value="Cyt_P450_sf"/>
</dbReference>
<dbReference type="PANTHER" id="PTHR46206:SF2">
    <property type="entry name" value="CYTOCHROME P450 MONOOXYGENASE AUSG-RELATED"/>
    <property type="match status" value="1"/>
</dbReference>
<dbReference type="SUPFAM" id="SSF48264">
    <property type="entry name" value="Cytochrome P450"/>
    <property type="match status" value="1"/>
</dbReference>
<comment type="similarity">
    <text evidence="2 9">Belongs to the cytochrome P450 family.</text>
</comment>
<dbReference type="PROSITE" id="PS00086">
    <property type="entry name" value="CYTOCHROME_P450"/>
    <property type="match status" value="1"/>
</dbReference>
<evidence type="ECO:0000256" key="4">
    <source>
        <dbReference type="ARBA" id="ARBA00022723"/>
    </source>
</evidence>
<evidence type="ECO:0000256" key="9">
    <source>
        <dbReference type="RuleBase" id="RU000461"/>
    </source>
</evidence>
<evidence type="ECO:0000313" key="11">
    <source>
        <dbReference type="Proteomes" id="UP000020467"/>
    </source>
</evidence>
<dbReference type="Proteomes" id="UP000020467">
    <property type="component" value="Unassembled WGS sequence"/>
</dbReference>
<dbReference type="KEGG" id="cfj:CFIO01_07402"/>